<protein>
    <recommendedName>
        <fullName evidence="3">Outer membrane protein beta-barrel domain-containing protein</fullName>
    </recommendedName>
</protein>
<reference evidence="2" key="1">
    <citation type="journal article" date="2019" name="Int. J. Syst. Evol. Microbiol.">
        <title>The Global Catalogue of Microorganisms (GCM) 10K type strain sequencing project: providing services to taxonomists for standard genome sequencing and annotation.</title>
        <authorList>
            <consortium name="The Broad Institute Genomics Platform"/>
            <consortium name="The Broad Institute Genome Sequencing Center for Infectious Disease"/>
            <person name="Wu L."/>
            <person name="Ma J."/>
        </authorList>
    </citation>
    <scope>NUCLEOTIDE SEQUENCE [LARGE SCALE GENOMIC DNA]</scope>
    <source>
        <strain evidence="2">CCUG 54939</strain>
    </source>
</reference>
<evidence type="ECO:0000313" key="2">
    <source>
        <dbReference type="Proteomes" id="UP001595692"/>
    </source>
</evidence>
<name>A0ABV8CRZ5_9GAMM</name>
<dbReference type="EMBL" id="JBHSAF010000015">
    <property type="protein sequence ID" value="MFC3914982.1"/>
    <property type="molecule type" value="Genomic_DNA"/>
</dbReference>
<gene>
    <name evidence="1" type="ORF">ACFOSS_16190</name>
</gene>
<comment type="caution">
    <text evidence="1">The sequence shown here is derived from an EMBL/GenBank/DDBJ whole genome shotgun (WGS) entry which is preliminary data.</text>
</comment>
<keyword evidence="2" id="KW-1185">Reference proteome</keyword>
<organism evidence="1 2">
    <name type="scientific">Pseudaeromonas sharmana</name>
    <dbReference type="NCBI Taxonomy" id="328412"/>
    <lineage>
        <taxon>Bacteria</taxon>
        <taxon>Pseudomonadati</taxon>
        <taxon>Pseudomonadota</taxon>
        <taxon>Gammaproteobacteria</taxon>
        <taxon>Aeromonadales</taxon>
        <taxon>Aeromonadaceae</taxon>
        <taxon>Pseudaeromonas</taxon>
    </lineage>
</organism>
<dbReference type="Proteomes" id="UP001595692">
    <property type="component" value="Unassembled WGS sequence"/>
</dbReference>
<evidence type="ECO:0000313" key="1">
    <source>
        <dbReference type="EMBL" id="MFC3914982.1"/>
    </source>
</evidence>
<sequence length="126" mass="14214">MTAIDSRYYSSEFSLSPLEQYWFQEQPSPREQDKLSLYAYTGNYVSALPMPSNSEQEYAVISGVGLQWSNWLSFQSQLVHVGPPSLSFNLELASVWHPRPSLSLQAIYASPSPSKPQLTLGASYRF</sequence>
<evidence type="ECO:0008006" key="3">
    <source>
        <dbReference type="Google" id="ProtNLM"/>
    </source>
</evidence>
<proteinExistence type="predicted"/>
<accession>A0ABV8CRZ5</accession>